<reference evidence="2 3" key="1">
    <citation type="submission" date="2018-11" db="EMBL/GenBank/DDBJ databases">
        <authorList>
            <person name="Jang G.I."/>
            <person name="Hwang C.Y."/>
        </authorList>
    </citation>
    <scope>NUCLEOTIDE SEQUENCE [LARGE SCALE GENOMIC DNA]</scope>
    <source>
        <strain evidence="2 3">SSM26</strain>
    </source>
</reference>
<feature type="domain" description="Antirepressor protein C-terminal" evidence="1">
    <location>
        <begin position="5"/>
        <end position="85"/>
    </location>
</feature>
<keyword evidence="3" id="KW-1185">Reference proteome</keyword>
<dbReference type="EMBL" id="RKKU01000024">
    <property type="protein sequence ID" value="ROZ82117.1"/>
    <property type="molecule type" value="Genomic_DNA"/>
</dbReference>
<comment type="caution">
    <text evidence="2">The sequence shown here is derived from an EMBL/GenBank/DDBJ whole genome shotgun (WGS) entry which is preliminary data.</text>
</comment>
<name>A0ABX9XER1_9PSED</name>
<proteinExistence type="predicted"/>
<dbReference type="RefSeq" id="WP_123890749.1">
    <property type="nucleotide sequence ID" value="NZ_RKKU01000024.1"/>
</dbReference>
<accession>A0ABX9XER1</accession>
<evidence type="ECO:0000259" key="1">
    <source>
        <dbReference type="Pfam" id="PF03374"/>
    </source>
</evidence>
<sequence length="100" mass="11121">MPHKYDLATAAKMLGTGRNRLTAELKRRKILDCNRLPRQQDIDAGRFHVALKQHTGNPLMNEGNGVVYAKTFVTSKGLLWLAKELGVEVVQVPSTQEHAA</sequence>
<gene>
    <name evidence="2" type="ORF">EF096_15770</name>
</gene>
<protein>
    <recommendedName>
        <fullName evidence="1">Antirepressor protein C-terminal domain-containing protein</fullName>
    </recommendedName>
</protein>
<organism evidence="2 3">
    <name type="scientific">Pseudomonas neustonica</name>
    <dbReference type="NCBI Taxonomy" id="2487346"/>
    <lineage>
        <taxon>Bacteria</taxon>
        <taxon>Pseudomonadati</taxon>
        <taxon>Pseudomonadota</taxon>
        <taxon>Gammaproteobacteria</taxon>
        <taxon>Pseudomonadales</taxon>
        <taxon>Pseudomonadaceae</taxon>
        <taxon>Pseudomonas</taxon>
    </lineage>
</organism>
<dbReference type="Pfam" id="PF03374">
    <property type="entry name" value="ANT"/>
    <property type="match status" value="1"/>
</dbReference>
<evidence type="ECO:0000313" key="2">
    <source>
        <dbReference type="EMBL" id="ROZ82117.1"/>
    </source>
</evidence>
<dbReference type="Proteomes" id="UP000275199">
    <property type="component" value="Unassembled WGS sequence"/>
</dbReference>
<evidence type="ECO:0000313" key="3">
    <source>
        <dbReference type="Proteomes" id="UP000275199"/>
    </source>
</evidence>
<dbReference type="InterPro" id="IPR005039">
    <property type="entry name" value="Ant_C"/>
</dbReference>